<evidence type="ECO:0000313" key="6">
    <source>
        <dbReference type="Proteomes" id="UP001060336"/>
    </source>
</evidence>
<accession>A0A9J7AWN7</accession>
<dbReference type="KEGG" id="naci:NUH88_08420"/>
<sequence>MIRFPDLLCLGEPMLEFNQQPDGRYLAGHGGDTSNAAIAAARQGASVGYLTRIGRDPFGESFQELWEREGVDTRGVETCADGHTGIYFVTHGADGHQFSYFRAGSAASRMTPGFLPRGMISAAKILHISGISQAISESAADTVFAAIAMAKDAGVKVSFDPNLRLKLWPLDRARAMIHAAMAEADIALPGLDDAILLTGLEDPDSIADFYLELGAGIVALTLGADGCLVATPDERRRVPGRKAAAKDATGAGDTYDGSFLAEYLGTGDPLKAAEYANCAAAIATEGFGAVEPMPDRATVEAALDKQ</sequence>
<name>A0A9J7AWN7_9PROT</name>
<dbReference type="Proteomes" id="UP001060336">
    <property type="component" value="Chromosome"/>
</dbReference>
<dbReference type="Gene3D" id="3.40.1190.20">
    <property type="match status" value="1"/>
</dbReference>
<organism evidence="5 6">
    <name type="scientific">Nisaea acidiphila</name>
    <dbReference type="NCBI Taxonomy" id="1862145"/>
    <lineage>
        <taxon>Bacteria</taxon>
        <taxon>Pseudomonadati</taxon>
        <taxon>Pseudomonadota</taxon>
        <taxon>Alphaproteobacteria</taxon>
        <taxon>Rhodospirillales</taxon>
        <taxon>Thalassobaculaceae</taxon>
        <taxon>Nisaea</taxon>
    </lineage>
</organism>
<evidence type="ECO:0000256" key="2">
    <source>
        <dbReference type="ARBA" id="ARBA00022679"/>
    </source>
</evidence>
<dbReference type="PANTHER" id="PTHR43085">
    <property type="entry name" value="HEXOKINASE FAMILY MEMBER"/>
    <property type="match status" value="1"/>
</dbReference>
<dbReference type="InterPro" id="IPR029056">
    <property type="entry name" value="Ribokinase-like"/>
</dbReference>
<dbReference type="CDD" id="cd01166">
    <property type="entry name" value="KdgK"/>
    <property type="match status" value="1"/>
</dbReference>
<reference evidence="5" key="1">
    <citation type="submission" date="2022-08" db="EMBL/GenBank/DDBJ databases">
        <title>Nisaea acidiphila sp. nov., isolated from a marine algal debris and emended description of the genus Nisaea Urios et al. 2008.</title>
        <authorList>
            <person name="Kwon K."/>
        </authorList>
    </citation>
    <scope>NUCLEOTIDE SEQUENCE</scope>
    <source>
        <strain evidence="5">MEBiC11861</strain>
    </source>
</reference>
<evidence type="ECO:0000313" key="5">
    <source>
        <dbReference type="EMBL" id="UUX51712.1"/>
    </source>
</evidence>
<keyword evidence="6" id="KW-1185">Reference proteome</keyword>
<dbReference type="PRINTS" id="PR00990">
    <property type="entry name" value="RIBOKINASE"/>
</dbReference>
<dbReference type="InterPro" id="IPR050306">
    <property type="entry name" value="PfkB_Carbo_kinase"/>
</dbReference>
<gene>
    <name evidence="5" type="ORF">NUH88_08420</name>
</gene>
<dbReference type="GO" id="GO:0019698">
    <property type="term" value="P:D-galacturonate catabolic process"/>
    <property type="evidence" value="ECO:0007669"/>
    <property type="project" value="TreeGrafter"/>
</dbReference>
<dbReference type="AlphaFoldDB" id="A0A9J7AWN7"/>
<dbReference type="InterPro" id="IPR002139">
    <property type="entry name" value="Ribo/fructo_kinase"/>
</dbReference>
<dbReference type="GO" id="GO:0042840">
    <property type="term" value="P:D-glucuronate catabolic process"/>
    <property type="evidence" value="ECO:0007669"/>
    <property type="project" value="TreeGrafter"/>
</dbReference>
<dbReference type="GO" id="GO:0008673">
    <property type="term" value="F:2-dehydro-3-deoxygluconokinase activity"/>
    <property type="evidence" value="ECO:0007669"/>
    <property type="project" value="TreeGrafter"/>
</dbReference>
<evidence type="ECO:0000256" key="3">
    <source>
        <dbReference type="ARBA" id="ARBA00022777"/>
    </source>
</evidence>
<dbReference type="GO" id="GO:0005829">
    <property type="term" value="C:cytosol"/>
    <property type="evidence" value="ECO:0007669"/>
    <property type="project" value="TreeGrafter"/>
</dbReference>
<dbReference type="GO" id="GO:0006974">
    <property type="term" value="P:DNA damage response"/>
    <property type="evidence" value="ECO:0007669"/>
    <property type="project" value="TreeGrafter"/>
</dbReference>
<dbReference type="RefSeq" id="WP_257771367.1">
    <property type="nucleotide sequence ID" value="NZ_CP102480.1"/>
</dbReference>
<evidence type="ECO:0000256" key="1">
    <source>
        <dbReference type="ARBA" id="ARBA00010688"/>
    </source>
</evidence>
<dbReference type="SUPFAM" id="SSF53613">
    <property type="entry name" value="Ribokinase-like"/>
    <property type="match status" value="1"/>
</dbReference>
<feature type="domain" description="Carbohydrate kinase PfkB" evidence="4">
    <location>
        <begin position="26"/>
        <end position="295"/>
    </location>
</feature>
<protein>
    <submittedName>
        <fullName evidence="5">Sugar kinase</fullName>
    </submittedName>
</protein>
<dbReference type="InterPro" id="IPR011611">
    <property type="entry name" value="PfkB_dom"/>
</dbReference>
<keyword evidence="3 5" id="KW-0418">Kinase</keyword>
<evidence type="ECO:0000259" key="4">
    <source>
        <dbReference type="Pfam" id="PF00294"/>
    </source>
</evidence>
<keyword evidence="2" id="KW-0808">Transferase</keyword>
<dbReference type="Pfam" id="PF00294">
    <property type="entry name" value="PfkB"/>
    <property type="match status" value="1"/>
</dbReference>
<comment type="similarity">
    <text evidence="1">Belongs to the carbohydrate kinase PfkB family.</text>
</comment>
<dbReference type="EMBL" id="CP102480">
    <property type="protein sequence ID" value="UUX51712.1"/>
    <property type="molecule type" value="Genomic_DNA"/>
</dbReference>
<dbReference type="PANTHER" id="PTHR43085:SF15">
    <property type="entry name" value="2-DEHYDRO-3-DEOXYGLUCONOKINASE"/>
    <property type="match status" value="1"/>
</dbReference>
<proteinExistence type="inferred from homology"/>